<name>A0ACC0BTF5_CATRO</name>
<keyword evidence="2" id="KW-1185">Reference proteome</keyword>
<sequence length="127" mass="14785">MIKHMIEDSLASRVPTLLPKVLGNILAKVLKYYKRVVTQPPTETLFGLFVTTDYLDIKGLLSLTCKDVFDMTKRKDPEHIRKIFNITPDFSPKEEEKIRRENPWAFNDALGYSEVRTEEAQSPWEEI</sequence>
<evidence type="ECO:0000313" key="1">
    <source>
        <dbReference type="EMBL" id="KAI5675961.1"/>
    </source>
</evidence>
<protein>
    <submittedName>
        <fullName evidence="1">Uncharacterized protein</fullName>
    </submittedName>
</protein>
<evidence type="ECO:0000313" key="2">
    <source>
        <dbReference type="Proteomes" id="UP001060085"/>
    </source>
</evidence>
<gene>
    <name evidence="1" type="ORF">M9H77_06911</name>
</gene>
<proteinExistence type="predicted"/>
<dbReference type="EMBL" id="CM044702">
    <property type="protein sequence ID" value="KAI5675961.1"/>
    <property type="molecule type" value="Genomic_DNA"/>
</dbReference>
<reference evidence="2" key="1">
    <citation type="journal article" date="2023" name="Nat. Plants">
        <title>Single-cell RNA sequencing provides a high-resolution roadmap for understanding the multicellular compartmentation of specialized metabolism.</title>
        <authorList>
            <person name="Sun S."/>
            <person name="Shen X."/>
            <person name="Li Y."/>
            <person name="Li Y."/>
            <person name="Wang S."/>
            <person name="Li R."/>
            <person name="Zhang H."/>
            <person name="Shen G."/>
            <person name="Guo B."/>
            <person name="Wei J."/>
            <person name="Xu J."/>
            <person name="St-Pierre B."/>
            <person name="Chen S."/>
            <person name="Sun C."/>
        </authorList>
    </citation>
    <scope>NUCLEOTIDE SEQUENCE [LARGE SCALE GENOMIC DNA]</scope>
</reference>
<accession>A0ACC0BTF5</accession>
<comment type="caution">
    <text evidence="1">The sequence shown here is derived from an EMBL/GenBank/DDBJ whole genome shotgun (WGS) entry which is preliminary data.</text>
</comment>
<dbReference type="Proteomes" id="UP001060085">
    <property type="component" value="Linkage Group LG02"/>
</dbReference>
<organism evidence="1 2">
    <name type="scientific">Catharanthus roseus</name>
    <name type="common">Madagascar periwinkle</name>
    <name type="synonym">Vinca rosea</name>
    <dbReference type="NCBI Taxonomy" id="4058"/>
    <lineage>
        <taxon>Eukaryota</taxon>
        <taxon>Viridiplantae</taxon>
        <taxon>Streptophyta</taxon>
        <taxon>Embryophyta</taxon>
        <taxon>Tracheophyta</taxon>
        <taxon>Spermatophyta</taxon>
        <taxon>Magnoliopsida</taxon>
        <taxon>eudicotyledons</taxon>
        <taxon>Gunneridae</taxon>
        <taxon>Pentapetalae</taxon>
        <taxon>asterids</taxon>
        <taxon>lamiids</taxon>
        <taxon>Gentianales</taxon>
        <taxon>Apocynaceae</taxon>
        <taxon>Rauvolfioideae</taxon>
        <taxon>Vinceae</taxon>
        <taxon>Catharanthinae</taxon>
        <taxon>Catharanthus</taxon>
    </lineage>
</organism>